<evidence type="ECO:0008006" key="4">
    <source>
        <dbReference type="Google" id="ProtNLM"/>
    </source>
</evidence>
<dbReference type="AlphaFoldDB" id="A0A6S5RQ56"/>
<dbReference type="EMBL" id="AP022213">
    <property type="protein sequence ID" value="BBT15115.1"/>
    <property type="molecule type" value="Genomic_DNA"/>
</dbReference>
<sequence>MATPTVDFDVRGLLGAEQLLAALALPPTKRRRLLNTISKRVRTGNRKRIREQRNVDGTPYAPRKNGSKRKMMRGLAKALQVVSLSPDEAVLGWGNRLMGSIAGDHQHGRPQSMSAARMRRAGATPDYDEPASRFQARALLKAGYRIRAAKRWKRPSLGWIQANLTNGRAGLILSKLLDETKKQRWQIELPARAVLGADTQDVREIANTVLQQTLNAPR</sequence>
<dbReference type="NCBIfam" id="TIGR01635">
    <property type="entry name" value="tail_comp_S"/>
    <property type="match status" value="1"/>
</dbReference>
<evidence type="ECO:0000256" key="1">
    <source>
        <dbReference type="SAM" id="MobiDB-lite"/>
    </source>
</evidence>
<dbReference type="Proteomes" id="UP000515591">
    <property type="component" value="Chromosome"/>
</dbReference>
<feature type="region of interest" description="Disordered" evidence="1">
    <location>
        <begin position="103"/>
        <end position="129"/>
    </location>
</feature>
<proteinExistence type="predicted"/>
<gene>
    <name evidence="2" type="ORF">WP8S17C03_11640</name>
</gene>
<protein>
    <recommendedName>
        <fullName evidence="4">Virion morphogenesis protein</fullName>
    </recommendedName>
</protein>
<reference evidence="2 3" key="1">
    <citation type="submission" date="2019-12" db="EMBL/GenBank/DDBJ databases">
        <title>complete genome sequences of Pseudomonas otitidis str. WP8-S17-CRE-03 isolated from wastewater treatment plant effluent.</title>
        <authorList>
            <person name="Sekizuka T."/>
            <person name="Itokawa K."/>
            <person name="Yatsu K."/>
            <person name="Inamine Y."/>
            <person name="Kuroda M."/>
        </authorList>
    </citation>
    <scope>NUCLEOTIDE SEQUENCE [LARGE SCALE GENOMIC DNA]</scope>
    <source>
        <strain evidence="2 3">WP8-S17-CRE-03</strain>
    </source>
</reference>
<dbReference type="RefSeq" id="WP_182851888.1">
    <property type="nucleotide sequence ID" value="NZ_AP022213.1"/>
</dbReference>
<organism evidence="2 3">
    <name type="scientific">Metapseudomonas otitidis</name>
    <dbReference type="NCBI Taxonomy" id="319939"/>
    <lineage>
        <taxon>Bacteria</taxon>
        <taxon>Pseudomonadati</taxon>
        <taxon>Pseudomonadota</taxon>
        <taxon>Gammaproteobacteria</taxon>
        <taxon>Pseudomonadales</taxon>
        <taxon>Pseudomonadaceae</taxon>
        <taxon>Metapseudomonas</taxon>
    </lineage>
</organism>
<evidence type="ECO:0000313" key="3">
    <source>
        <dbReference type="Proteomes" id="UP000515591"/>
    </source>
</evidence>
<evidence type="ECO:0000313" key="2">
    <source>
        <dbReference type="EMBL" id="BBT15115.1"/>
    </source>
</evidence>
<dbReference type="InterPro" id="IPR006522">
    <property type="entry name" value="Phage_virion_morphogenesis"/>
</dbReference>
<name>A0A6S5RQ56_9GAMM</name>
<accession>A0A6S5RQ56</accession>
<dbReference type="Pfam" id="PF05069">
    <property type="entry name" value="Phage_tail_S"/>
    <property type="match status" value="1"/>
</dbReference>